<dbReference type="PANTHER" id="PTHR42307:SF3">
    <property type="entry name" value="PUP--PROTEIN LIGASE"/>
    <property type="match status" value="1"/>
</dbReference>
<dbReference type="RefSeq" id="WP_007001859.1">
    <property type="nucleotide sequence ID" value="NZ_JH992956.1"/>
</dbReference>
<dbReference type="eggNOG" id="COG0638">
    <property type="taxonomic scope" value="Bacteria"/>
</dbReference>
<dbReference type="PANTHER" id="PTHR42307">
    <property type="entry name" value="PUP DEAMIDASE/DEPUPYLASE"/>
    <property type="match status" value="1"/>
</dbReference>
<sequence length="501" mass="55406">MPLPATAAAKSEAGRLHRVVGIETEYGVVSVKTGPSKFPPLDVRDAVDEVFRPTPESRISTHNFMRNGGRRYVDIGAHPEIAGPECLTLRDLMAQDRAGDLLLERMVDAANERLEEAEAGSRIHLIKSNADSYGNTFGCHENYQVRRDHDLHLGGFVSFLAARQILTGAGALAADARESHAHEGDAHESDNSLAASFGDYAERPLGAMVYSARAWFIKAAYSADPTHERSFINTRDEPHADKNRWRRLHVLAGDSAVSSANTALKAYLGDAVLTLIDDGVWDVSEFELEDPTRSLHEWNYNPNSPQPLRARGKSLTCPQFLAEVLEVISRYLPAEAGLQERCFDLAERGVAALESGNYDSVATELDWAIKYRVLERISEAHGWTSARVRRAELAYHDISARTGLGERLRRAGLIATWIDPQLCEIATTTPPENTRAWVRGKFVTASEETRRRCSVGWAHVRLDDPPSSEIGLPDPTINESAEVDGVIAKMRELGPAELRLW</sequence>
<protein>
    <recommendedName>
        <fullName evidence="3">Proteasome accessory factor PafA2</fullName>
    </recommendedName>
</protein>
<dbReference type="Proteomes" id="UP000009888">
    <property type="component" value="Unassembled WGS sequence"/>
</dbReference>
<dbReference type="InterPro" id="IPR004347">
    <property type="entry name" value="Pup_ligase/deamidase"/>
</dbReference>
<dbReference type="STRING" id="202789.GCA_001457435_00450"/>
<comment type="caution">
    <text evidence="1">The sequence shown here is derived from an EMBL/GenBank/DDBJ whole genome shotgun (WGS) entry which is preliminary data.</text>
</comment>
<dbReference type="EMBL" id="AGWL01000008">
    <property type="protein sequence ID" value="EKU94707.1"/>
    <property type="molecule type" value="Genomic_DNA"/>
</dbReference>
<gene>
    <name evidence="1" type="ORF">HMPREF9233_01654</name>
</gene>
<dbReference type="AlphaFoldDB" id="K9EUM4"/>
<dbReference type="GO" id="GO:0019941">
    <property type="term" value="P:modification-dependent protein catabolic process"/>
    <property type="evidence" value="ECO:0007669"/>
    <property type="project" value="InterPro"/>
</dbReference>
<dbReference type="HOGENOM" id="CLU_040524_0_1_11"/>
<dbReference type="GO" id="GO:0070490">
    <property type="term" value="P:protein pupylation"/>
    <property type="evidence" value="ECO:0007669"/>
    <property type="project" value="TreeGrafter"/>
</dbReference>
<dbReference type="GO" id="GO:0005524">
    <property type="term" value="F:ATP binding"/>
    <property type="evidence" value="ECO:0007669"/>
    <property type="project" value="TreeGrafter"/>
</dbReference>
<evidence type="ECO:0008006" key="3">
    <source>
        <dbReference type="Google" id="ProtNLM"/>
    </source>
</evidence>
<dbReference type="PATRIC" id="fig|883066.3.peg.1716"/>
<proteinExistence type="predicted"/>
<dbReference type="GO" id="GO:0010498">
    <property type="term" value="P:proteasomal protein catabolic process"/>
    <property type="evidence" value="ECO:0007669"/>
    <property type="project" value="InterPro"/>
</dbReference>
<evidence type="ECO:0000313" key="2">
    <source>
        <dbReference type="Proteomes" id="UP000009888"/>
    </source>
</evidence>
<dbReference type="Pfam" id="PF03136">
    <property type="entry name" value="Pup_ligase"/>
    <property type="match status" value="1"/>
</dbReference>
<keyword evidence="2" id="KW-1185">Reference proteome</keyword>
<reference evidence="1 2" key="1">
    <citation type="submission" date="2012-09" db="EMBL/GenBank/DDBJ databases">
        <title>The Genome Sequence of Actinobaculum massiliae ACS-171-V-COL2.</title>
        <authorList>
            <consortium name="The Broad Institute Genome Sequencing Platform"/>
            <person name="Earl A."/>
            <person name="Ward D."/>
            <person name="Feldgarden M."/>
            <person name="Gevers D."/>
            <person name="Saerens B."/>
            <person name="Vaneechoutte M."/>
            <person name="Walker B."/>
            <person name="Young S.K."/>
            <person name="Zeng Q."/>
            <person name="Gargeya S."/>
            <person name="Fitzgerald M."/>
            <person name="Haas B."/>
            <person name="Abouelleil A."/>
            <person name="Alvarado L."/>
            <person name="Arachchi H.M."/>
            <person name="Berlin A."/>
            <person name="Chapman S.B."/>
            <person name="Goldberg J."/>
            <person name="Griggs A."/>
            <person name="Gujja S."/>
            <person name="Hansen M."/>
            <person name="Howarth C."/>
            <person name="Imamovic A."/>
            <person name="Larimer J."/>
            <person name="McCowen C."/>
            <person name="Montmayeur A."/>
            <person name="Murphy C."/>
            <person name="Neiman D."/>
            <person name="Pearson M."/>
            <person name="Priest M."/>
            <person name="Roberts A."/>
            <person name="Saif S."/>
            <person name="Shea T."/>
            <person name="Sisk P."/>
            <person name="Sykes S."/>
            <person name="Wortman J."/>
            <person name="Nusbaum C."/>
            <person name="Birren B."/>
        </authorList>
    </citation>
    <scope>NUCLEOTIDE SEQUENCE [LARGE SCALE GENOMIC DNA]</scope>
    <source>
        <strain evidence="2">ACS-171-V-Col2</strain>
    </source>
</reference>
<organism evidence="1 2">
    <name type="scientific">Actinobaculum massiliense ACS-171-V-Col2</name>
    <dbReference type="NCBI Taxonomy" id="883066"/>
    <lineage>
        <taxon>Bacteria</taxon>
        <taxon>Bacillati</taxon>
        <taxon>Actinomycetota</taxon>
        <taxon>Actinomycetes</taxon>
        <taxon>Actinomycetales</taxon>
        <taxon>Actinomycetaceae</taxon>
        <taxon>Actinobaculum</taxon>
    </lineage>
</organism>
<accession>K9EUM4</accession>
<evidence type="ECO:0000313" key="1">
    <source>
        <dbReference type="EMBL" id="EKU94707.1"/>
    </source>
</evidence>
<name>K9EUM4_9ACTO</name>